<dbReference type="EMBL" id="JAPTMY010000039">
    <property type="protein sequence ID" value="MCZ0859120.1"/>
    <property type="molecule type" value="Genomic_DNA"/>
</dbReference>
<evidence type="ECO:0000256" key="1">
    <source>
        <dbReference type="SAM" id="Phobius"/>
    </source>
</evidence>
<organism evidence="2 3">
    <name type="scientific">Actinomyces israelii</name>
    <dbReference type="NCBI Taxonomy" id="1659"/>
    <lineage>
        <taxon>Bacteria</taxon>
        <taxon>Bacillati</taxon>
        <taxon>Actinomycetota</taxon>
        <taxon>Actinomycetes</taxon>
        <taxon>Actinomycetales</taxon>
        <taxon>Actinomycetaceae</taxon>
        <taxon>Actinomyces</taxon>
    </lineage>
</organism>
<feature type="transmembrane region" description="Helical" evidence="1">
    <location>
        <begin position="54"/>
        <end position="74"/>
    </location>
</feature>
<feature type="transmembrane region" description="Helical" evidence="1">
    <location>
        <begin position="29"/>
        <end position="48"/>
    </location>
</feature>
<evidence type="ECO:0000313" key="3">
    <source>
        <dbReference type="Proteomes" id="UP001072034"/>
    </source>
</evidence>
<proteinExistence type="predicted"/>
<gene>
    <name evidence="2" type="ORF">OHJ16_13835</name>
</gene>
<keyword evidence="3" id="KW-1185">Reference proteome</keyword>
<accession>A0ABT4IBK8</accession>
<keyword evidence="1" id="KW-0812">Transmembrane</keyword>
<evidence type="ECO:0000313" key="2">
    <source>
        <dbReference type="EMBL" id="MCZ0859120.1"/>
    </source>
</evidence>
<reference evidence="2" key="1">
    <citation type="submission" date="2022-10" db="EMBL/GenBank/DDBJ databases">
        <title>Genome sequence of Actinomyces israelii ATCC 10048.</title>
        <authorList>
            <person name="Watt R.M."/>
            <person name="Tong W.M."/>
        </authorList>
    </citation>
    <scope>NUCLEOTIDE SEQUENCE</scope>
    <source>
        <strain evidence="2">ATCC 10048</strain>
    </source>
</reference>
<protein>
    <submittedName>
        <fullName evidence="2">Uncharacterized protein</fullName>
    </submittedName>
</protein>
<dbReference type="RefSeq" id="WP_043560817.1">
    <property type="nucleotide sequence ID" value="NZ_JAPTMY010000039.1"/>
</dbReference>
<keyword evidence="1" id="KW-0472">Membrane</keyword>
<sequence>MRDVPEAGSEGTERQNVEVWNDLVSPKDLVVCLLVAVACAVAAVMISSRVGGQTLFWGLGASVVGFIVNCFLVAPKREVDIVDEAGRKDCAASGEGGAE</sequence>
<comment type="caution">
    <text evidence="2">The sequence shown here is derived from an EMBL/GenBank/DDBJ whole genome shotgun (WGS) entry which is preliminary data.</text>
</comment>
<dbReference type="Proteomes" id="UP001072034">
    <property type="component" value="Unassembled WGS sequence"/>
</dbReference>
<keyword evidence="1" id="KW-1133">Transmembrane helix</keyword>
<name>A0ABT4IBK8_9ACTO</name>